<evidence type="ECO:0000256" key="1">
    <source>
        <dbReference type="SAM" id="MobiDB-lite"/>
    </source>
</evidence>
<keyword evidence="3" id="KW-0282">Flagellum</keyword>
<evidence type="ECO:0000259" key="2">
    <source>
        <dbReference type="Pfam" id="PF21158"/>
    </source>
</evidence>
<gene>
    <name evidence="3" type="primary">flgK_2</name>
    <name evidence="3" type="ORF">NCTC10005_03620</name>
</gene>
<sequence length="82" mass="8151">MKSENYTVTSDGAGGWTVTGEDGRTVPATLVGDNLTFDGIEIDVSGGGFDDGDSFTLNPIAGAAEGMARSLGSAQEFGSSGG</sequence>
<feature type="region of interest" description="Disordered" evidence="1">
    <location>
        <begin position="1"/>
        <end position="22"/>
    </location>
</feature>
<proteinExistence type="predicted"/>
<feature type="domain" description="Flagellar hook-associated protein 1 D2-like" evidence="2">
    <location>
        <begin position="2"/>
        <end position="59"/>
    </location>
</feature>
<accession>A0A377LZF9</accession>
<dbReference type="InterPro" id="IPR049119">
    <property type="entry name" value="FlgK_D2-like"/>
</dbReference>
<dbReference type="Proteomes" id="UP000255106">
    <property type="component" value="Unassembled WGS sequence"/>
</dbReference>
<evidence type="ECO:0000313" key="4">
    <source>
        <dbReference type="Proteomes" id="UP000255106"/>
    </source>
</evidence>
<keyword evidence="3" id="KW-0966">Cell projection</keyword>
<evidence type="ECO:0000313" key="3">
    <source>
        <dbReference type="EMBL" id="STQ10861.1"/>
    </source>
</evidence>
<dbReference type="AlphaFoldDB" id="A0A377LZF9"/>
<keyword evidence="3" id="KW-0969">Cilium</keyword>
<dbReference type="EMBL" id="UGJB01000004">
    <property type="protein sequence ID" value="STQ10861.1"/>
    <property type="molecule type" value="Genomic_DNA"/>
</dbReference>
<feature type="compositionally biased region" description="Polar residues" evidence="1">
    <location>
        <begin position="1"/>
        <end position="10"/>
    </location>
</feature>
<protein>
    <submittedName>
        <fullName evidence="3">Flagellar hook-associated protein 1</fullName>
    </submittedName>
</protein>
<dbReference type="Pfam" id="PF21158">
    <property type="entry name" value="flgK_1st_1"/>
    <property type="match status" value="1"/>
</dbReference>
<organism evidence="3 4">
    <name type="scientific">Enterobacter cloacae</name>
    <dbReference type="NCBI Taxonomy" id="550"/>
    <lineage>
        <taxon>Bacteria</taxon>
        <taxon>Pseudomonadati</taxon>
        <taxon>Pseudomonadota</taxon>
        <taxon>Gammaproteobacteria</taxon>
        <taxon>Enterobacterales</taxon>
        <taxon>Enterobacteriaceae</taxon>
        <taxon>Enterobacter</taxon>
        <taxon>Enterobacter cloacae complex</taxon>
    </lineage>
</organism>
<name>A0A377LZF9_ENTCL</name>
<reference evidence="3 4" key="1">
    <citation type="submission" date="2018-06" db="EMBL/GenBank/DDBJ databases">
        <authorList>
            <consortium name="Pathogen Informatics"/>
            <person name="Doyle S."/>
        </authorList>
    </citation>
    <scope>NUCLEOTIDE SEQUENCE [LARGE SCALE GENOMIC DNA]</scope>
    <source>
        <strain evidence="3 4">NCTC10005</strain>
    </source>
</reference>